<gene>
    <name evidence="3" type="ORF">J2R62_15175</name>
</gene>
<keyword evidence="3" id="KW-0269">Exonuclease</keyword>
<evidence type="ECO:0000313" key="3">
    <source>
        <dbReference type="EMBL" id="MBO1109528.1"/>
    </source>
</evidence>
<protein>
    <submittedName>
        <fullName evidence="3">Endonuclease/exonuclease/phosphatase family protein</fullName>
    </submittedName>
</protein>
<dbReference type="Proteomes" id="UP000664658">
    <property type="component" value="Unassembled WGS sequence"/>
</dbReference>
<organism evidence="3 4">
    <name type="scientific">Plesiomonas shigelloides</name>
    <name type="common">Aeromonas shigelloides</name>
    <dbReference type="NCBI Taxonomy" id="703"/>
    <lineage>
        <taxon>Bacteria</taxon>
        <taxon>Pseudomonadati</taxon>
        <taxon>Pseudomonadota</taxon>
        <taxon>Gammaproteobacteria</taxon>
        <taxon>Enterobacterales</taxon>
        <taxon>Enterobacteriaceae</taxon>
        <taxon>Plesiomonas</taxon>
    </lineage>
</organism>
<dbReference type="PANTHER" id="PTHR14859:SF15">
    <property type="entry name" value="ENDONUCLEASE_EXONUCLEASE_PHOSPHATASE DOMAIN-CONTAINING PROTEIN"/>
    <property type="match status" value="1"/>
</dbReference>
<dbReference type="InterPro" id="IPR005135">
    <property type="entry name" value="Endo/exonuclease/phosphatase"/>
</dbReference>
<feature type="signal peptide" evidence="1">
    <location>
        <begin position="1"/>
        <end position="21"/>
    </location>
</feature>
<dbReference type="GO" id="GO:0004519">
    <property type="term" value="F:endonuclease activity"/>
    <property type="evidence" value="ECO:0007669"/>
    <property type="project" value="UniProtKB-KW"/>
</dbReference>
<dbReference type="InterPro" id="IPR051916">
    <property type="entry name" value="GPI-anchor_lipid_remodeler"/>
</dbReference>
<dbReference type="GO" id="GO:0006506">
    <property type="term" value="P:GPI anchor biosynthetic process"/>
    <property type="evidence" value="ECO:0007669"/>
    <property type="project" value="TreeGrafter"/>
</dbReference>
<sequence length="295" mass="32069">MNKTTSALVIGTLLFSVTAAAQTGNANSNKNSREVASALNGLANAELSAAQAPSITVGTFNIGAAKVSSISEIAKAIKASKVDIMALQEVDQFTQRSGNIDHLAELKKLTGMYGIYGAAIDFDSGKYGLAFLSKYPITQKEIVQLPSGNREQRIAFIAEIEAPNFPAPIVAINTHLDTKENAAVRIEQIQELNDRTIEIRGIKLLFGDMNDTPQTASIQELTKYWNPVMSLTADHRTWPANNPEIGVDYIFTSNAQRWKVKDMVIPAKTGKWAGVNWPTVSDHLPVIATLQLTEQ</sequence>
<dbReference type="GO" id="GO:0016020">
    <property type="term" value="C:membrane"/>
    <property type="evidence" value="ECO:0007669"/>
    <property type="project" value="GOC"/>
</dbReference>
<comment type="caution">
    <text evidence="3">The sequence shown here is derived from an EMBL/GenBank/DDBJ whole genome shotgun (WGS) entry which is preliminary data.</text>
</comment>
<feature type="chain" id="PRO_5034821610" evidence="1">
    <location>
        <begin position="22"/>
        <end position="295"/>
    </location>
</feature>
<accession>A0A8I2B6C5</accession>
<feature type="domain" description="Endonuclease/exonuclease/phosphatase" evidence="2">
    <location>
        <begin position="58"/>
        <end position="283"/>
    </location>
</feature>
<dbReference type="Gene3D" id="3.60.10.10">
    <property type="entry name" value="Endonuclease/exonuclease/phosphatase"/>
    <property type="match status" value="1"/>
</dbReference>
<keyword evidence="3" id="KW-0378">Hydrolase</keyword>
<dbReference type="GO" id="GO:0004527">
    <property type="term" value="F:exonuclease activity"/>
    <property type="evidence" value="ECO:0007669"/>
    <property type="project" value="UniProtKB-KW"/>
</dbReference>
<dbReference type="SUPFAM" id="SSF56219">
    <property type="entry name" value="DNase I-like"/>
    <property type="match status" value="1"/>
</dbReference>
<dbReference type="EMBL" id="JAFNAA010000020">
    <property type="protein sequence ID" value="MBO1109528.1"/>
    <property type="molecule type" value="Genomic_DNA"/>
</dbReference>
<keyword evidence="3" id="KW-0255">Endonuclease</keyword>
<dbReference type="AlphaFoldDB" id="A0A8I2B6C5"/>
<proteinExistence type="predicted"/>
<dbReference type="PANTHER" id="PTHR14859">
    <property type="entry name" value="CALCOFLUOR WHITE HYPERSENSITIVE PROTEIN PRECURSOR"/>
    <property type="match status" value="1"/>
</dbReference>
<evidence type="ECO:0000313" key="4">
    <source>
        <dbReference type="Proteomes" id="UP000664658"/>
    </source>
</evidence>
<dbReference type="Pfam" id="PF03372">
    <property type="entry name" value="Exo_endo_phos"/>
    <property type="match status" value="1"/>
</dbReference>
<evidence type="ECO:0000259" key="2">
    <source>
        <dbReference type="Pfam" id="PF03372"/>
    </source>
</evidence>
<evidence type="ECO:0000256" key="1">
    <source>
        <dbReference type="SAM" id="SignalP"/>
    </source>
</evidence>
<keyword evidence="3" id="KW-0540">Nuclease</keyword>
<dbReference type="InterPro" id="IPR036691">
    <property type="entry name" value="Endo/exonu/phosph_ase_sf"/>
</dbReference>
<reference evidence="3" key="1">
    <citation type="submission" date="2021-03" db="EMBL/GenBank/DDBJ databases">
        <title>Plesiomonas shigelloides zfcc0051, isolated from zebrafish feces.</title>
        <authorList>
            <person name="Vanderhoek Z."/>
            <person name="Gaulke C."/>
        </authorList>
    </citation>
    <scope>NUCLEOTIDE SEQUENCE</scope>
    <source>
        <strain evidence="3">Zfcc0051</strain>
    </source>
</reference>
<keyword evidence="1" id="KW-0732">Signal</keyword>
<dbReference type="RefSeq" id="WP_207542602.1">
    <property type="nucleotide sequence ID" value="NZ_JAFNAA010000020.1"/>
</dbReference>
<name>A0A8I2B6C5_PLESH</name>